<name>A0A1J5PZD6_9ZZZZ</name>
<organism evidence="2">
    <name type="scientific">mine drainage metagenome</name>
    <dbReference type="NCBI Taxonomy" id="410659"/>
    <lineage>
        <taxon>unclassified sequences</taxon>
        <taxon>metagenomes</taxon>
        <taxon>ecological metagenomes</taxon>
    </lineage>
</organism>
<evidence type="ECO:0000256" key="1">
    <source>
        <dbReference type="SAM" id="MobiDB-lite"/>
    </source>
</evidence>
<dbReference type="AlphaFoldDB" id="A0A1J5PZD6"/>
<sequence>MDCGGAIGKSLLKHWRHILTQHQEEKSEGDCANDHLRYCGNERVVPALRRKKYVRHDLENEGKHETEERKRFSESKPKECDRLEYATRFWLTSYAVDVSGEDQTSCDCRPDGRKAISDEVEGALHFSSLPFRLLPKRLLEQVRQLVMG</sequence>
<dbReference type="EMBL" id="MLJW01001896">
    <property type="protein sequence ID" value="OIQ76336.1"/>
    <property type="molecule type" value="Genomic_DNA"/>
</dbReference>
<proteinExistence type="predicted"/>
<gene>
    <name evidence="2" type="ORF">GALL_419810</name>
</gene>
<evidence type="ECO:0000313" key="2">
    <source>
        <dbReference type="EMBL" id="OIQ76336.1"/>
    </source>
</evidence>
<reference evidence="2" key="1">
    <citation type="submission" date="2016-10" db="EMBL/GenBank/DDBJ databases">
        <title>Sequence of Gallionella enrichment culture.</title>
        <authorList>
            <person name="Poehlein A."/>
            <person name="Muehling M."/>
            <person name="Daniel R."/>
        </authorList>
    </citation>
    <scope>NUCLEOTIDE SEQUENCE</scope>
</reference>
<protein>
    <submittedName>
        <fullName evidence="2">Uncharacterized protein</fullName>
    </submittedName>
</protein>
<accession>A0A1J5PZD6</accession>
<feature type="region of interest" description="Disordered" evidence="1">
    <location>
        <begin position="57"/>
        <end position="76"/>
    </location>
</feature>
<comment type="caution">
    <text evidence="2">The sequence shown here is derived from an EMBL/GenBank/DDBJ whole genome shotgun (WGS) entry which is preliminary data.</text>
</comment>